<dbReference type="GO" id="GO:0015112">
    <property type="term" value="F:nitrate transmembrane transporter activity"/>
    <property type="evidence" value="ECO:0007669"/>
    <property type="project" value="InterPro"/>
</dbReference>
<keyword evidence="4 6" id="KW-1133">Transmembrane helix</keyword>
<dbReference type="Gene3D" id="1.20.1250.20">
    <property type="entry name" value="MFS general substrate transporter like domains"/>
    <property type="match status" value="1"/>
</dbReference>
<name>A0A1H2VPA0_THIRO</name>
<dbReference type="Pfam" id="PF07690">
    <property type="entry name" value="MFS_1"/>
    <property type="match status" value="1"/>
</dbReference>
<dbReference type="InterPro" id="IPR036259">
    <property type="entry name" value="MFS_trans_sf"/>
</dbReference>
<evidence type="ECO:0000256" key="6">
    <source>
        <dbReference type="SAM" id="Phobius"/>
    </source>
</evidence>
<feature type="transmembrane region" description="Helical" evidence="6">
    <location>
        <begin position="337"/>
        <end position="355"/>
    </location>
</feature>
<evidence type="ECO:0000256" key="5">
    <source>
        <dbReference type="ARBA" id="ARBA00023136"/>
    </source>
</evidence>
<feature type="transmembrane region" description="Helical" evidence="6">
    <location>
        <begin position="248"/>
        <end position="270"/>
    </location>
</feature>
<dbReference type="Proteomes" id="UP000198816">
    <property type="component" value="Unassembled WGS sequence"/>
</dbReference>
<dbReference type="AlphaFoldDB" id="A0A1H2VPA0"/>
<reference evidence="8" key="1">
    <citation type="submission" date="2016-10" db="EMBL/GenBank/DDBJ databases">
        <authorList>
            <person name="Varghese N."/>
            <person name="Submissions S."/>
        </authorList>
    </citation>
    <scope>NUCLEOTIDE SEQUENCE [LARGE SCALE GENOMIC DNA]</scope>
    <source>
        <strain evidence="8">DSM 217</strain>
    </source>
</reference>
<sequence length="449" mass="48559">MTAIAQADGPKLRFGRGRWIDGWNPENAAQWEGAGKKIARRNLAWSMFAEFLGFAMLAVWGMVVPRLPDAGFAYNADERFWLIAMPGLFGALMRFSYTFTVPRFGGRNWTITSALLLMIPASGLAWAVTNPDTPFWLMLIIATTAGLGAGNFTSSMVNISFFYPERQKGAALGLNASGGNLGTAWVQFTIPIVIITAAGLSLDRAGLMFIPLCLIAALGAYLFMDNLSESQSDSKALLLAAADKNTWIIAWLYVGTFGSFIGYANSFATLMRSEFPEVTGNYVFMGALVGALIRPVGGWMSDRFGGARMSMLAFFIMCIGCGGVIMVLNMGTPSFPLFFGLFLLLFFAAGFGNGTTYRMIPAVFRAAATDPETGKVDPVRLVKARRLAGGCIGIAGAIGSLGAFIIPRVFAEAGVIGGFMIFICAYFIMLFMIWYFYERSGSPLSISRV</sequence>
<comment type="similarity">
    <text evidence="2">Belongs to the major facilitator superfamily. Nitrate/nitrite porter (TC 2.A.1.8) family.</text>
</comment>
<dbReference type="GO" id="GO:0016020">
    <property type="term" value="C:membrane"/>
    <property type="evidence" value="ECO:0007669"/>
    <property type="project" value="UniProtKB-SubCell"/>
</dbReference>
<feature type="transmembrane region" description="Helical" evidence="6">
    <location>
        <begin position="43"/>
        <end position="60"/>
    </location>
</feature>
<evidence type="ECO:0000256" key="1">
    <source>
        <dbReference type="ARBA" id="ARBA00004141"/>
    </source>
</evidence>
<feature type="transmembrane region" description="Helical" evidence="6">
    <location>
        <begin position="80"/>
        <end position="97"/>
    </location>
</feature>
<feature type="transmembrane region" description="Helical" evidence="6">
    <location>
        <begin position="282"/>
        <end position="300"/>
    </location>
</feature>
<comment type="subcellular location">
    <subcellularLocation>
        <location evidence="1">Membrane</location>
        <topology evidence="1">Multi-pass membrane protein</topology>
    </subcellularLocation>
</comment>
<accession>A0A1H2VPA0</accession>
<dbReference type="SUPFAM" id="SSF103473">
    <property type="entry name" value="MFS general substrate transporter"/>
    <property type="match status" value="1"/>
</dbReference>
<protein>
    <submittedName>
        <fullName evidence="7">MFS transporter, NNP family, nitrate/nitrite transporter</fullName>
    </submittedName>
</protein>
<feature type="transmembrane region" description="Helical" evidence="6">
    <location>
        <begin position="416"/>
        <end position="437"/>
    </location>
</feature>
<feature type="transmembrane region" description="Helical" evidence="6">
    <location>
        <begin position="208"/>
        <end position="227"/>
    </location>
</feature>
<evidence type="ECO:0000256" key="2">
    <source>
        <dbReference type="ARBA" id="ARBA00008432"/>
    </source>
</evidence>
<feature type="transmembrane region" description="Helical" evidence="6">
    <location>
        <begin position="387"/>
        <end position="410"/>
    </location>
</feature>
<dbReference type="PANTHER" id="PTHR23515">
    <property type="entry name" value="HIGH-AFFINITY NITRATE TRANSPORTER 2.3"/>
    <property type="match status" value="1"/>
</dbReference>
<organism evidence="7 8">
    <name type="scientific">Thiocapsa roseopersicina</name>
    <dbReference type="NCBI Taxonomy" id="1058"/>
    <lineage>
        <taxon>Bacteria</taxon>
        <taxon>Pseudomonadati</taxon>
        <taxon>Pseudomonadota</taxon>
        <taxon>Gammaproteobacteria</taxon>
        <taxon>Chromatiales</taxon>
        <taxon>Chromatiaceae</taxon>
        <taxon>Thiocapsa</taxon>
    </lineage>
</organism>
<feature type="transmembrane region" description="Helical" evidence="6">
    <location>
        <begin position="109"/>
        <end position="129"/>
    </location>
</feature>
<feature type="transmembrane region" description="Helical" evidence="6">
    <location>
        <begin position="312"/>
        <end position="331"/>
    </location>
</feature>
<proteinExistence type="inferred from homology"/>
<evidence type="ECO:0000313" key="8">
    <source>
        <dbReference type="Proteomes" id="UP000198816"/>
    </source>
</evidence>
<feature type="transmembrane region" description="Helical" evidence="6">
    <location>
        <begin position="135"/>
        <end position="163"/>
    </location>
</feature>
<evidence type="ECO:0000256" key="4">
    <source>
        <dbReference type="ARBA" id="ARBA00022989"/>
    </source>
</evidence>
<dbReference type="InterPro" id="IPR011701">
    <property type="entry name" value="MFS"/>
</dbReference>
<evidence type="ECO:0000313" key="7">
    <source>
        <dbReference type="EMBL" id="SDW69814.1"/>
    </source>
</evidence>
<gene>
    <name evidence="7" type="ORF">SAMN05421783_10798</name>
</gene>
<evidence type="ECO:0000256" key="3">
    <source>
        <dbReference type="ARBA" id="ARBA00022692"/>
    </source>
</evidence>
<dbReference type="EMBL" id="FNNZ01000007">
    <property type="protein sequence ID" value="SDW69814.1"/>
    <property type="molecule type" value="Genomic_DNA"/>
</dbReference>
<keyword evidence="5 6" id="KW-0472">Membrane</keyword>
<dbReference type="OrthoDB" id="9771451at2"/>
<dbReference type="InterPro" id="IPR044772">
    <property type="entry name" value="NO3_transporter"/>
</dbReference>
<feature type="transmembrane region" description="Helical" evidence="6">
    <location>
        <begin position="184"/>
        <end position="202"/>
    </location>
</feature>
<keyword evidence="3 6" id="KW-0812">Transmembrane</keyword>
<dbReference type="STRING" id="1058.SAMN05421783_10798"/>
<dbReference type="RefSeq" id="WP_093030592.1">
    <property type="nucleotide sequence ID" value="NZ_FNNZ01000007.1"/>
</dbReference>
<keyword evidence="8" id="KW-1185">Reference proteome</keyword>